<keyword evidence="1" id="KW-0732">Signal</keyword>
<sequence length="274" mass="30695">MKTFTRLTLTLLATCMITSLGFAKDVDQTTAPAEPETQATLGIAVSPLPEALASHLPDVLSQDRGVLVSSVIEGSAADNAGIQRHDIVVRYNDQDIYSTEQLVKQVRNDQPGATVELEYIHAGKLHSATVTLGEETKRARLYKNDWPGLNSRLNTPWFSMRPSFKVDSQFNLDDSTQWQEFETLSVTKDVDGKYTVRIVYKDANGDSVGHEFTGTQNEVRDAIEADKNLPEDRKDQLLRTLDNGNGRSIGGFQFDVPQWNGFRRELFNWPNVDF</sequence>
<dbReference type="Gene3D" id="2.30.42.10">
    <property type="match status" value="1"/>
</dbReference>
<feature type="domain" description="PDZ" evidence="2">
    <location>
        <begin position="30"/>
        <end position="121"/>
    </location>
</feature>
<dbReference type="SUPFAM" id="SSF50156">
    <property type="entry name" value="PDZ domain-like"/>
    <property type="match status" value="1"/>
</dbReference>
<dbReference type="EMBL" id="JAMQBK010000063">
    <property type="protein sequence ID" value="MCM2373675.1"/>
    <property type="molecule type" value="Genomic_DNA"/>
</dbReference>
<keyword evidence="4" id="KW-1185">Reference proteome</keyword>
<feature type="signal peptide" evidence="1">
    <location>
        <begin position="1"/>
        <end position="23"/>
    </location>
</feature>
<dbReference type="InterPro" id="IPR001478">
    <property type="entry name" value="PDZ"/>
</dbReference>
<name>A0ABT0UAX4_9BACT</name>
<dbReference type="InterPro" id="IPR036034">
    <property type="entry name" value="PDZ_sf"/>
</dbReference>
<dbReference type="RefSeq" id="WP_250931461.1">
    <property type="nucleotide sequence ID" value="NZ_JAMQBK010000063.1"/>
</dbReference>
<accession>A0ABT0UAX4</accession>
<evidence type="ECO:0000256" key="1">
    <source>
        <dbReference type="SAM" id="SignalP"/>
    </source>
</evidence>
<evidence type="ECO:0000259" key="2">
    <source>
        <dbReference type="PROSITE" id="PS50106"/>
    </source>
</evidence>
<dbReference type="SMART" id="SM00228">
    <property type="entry name" value="PDZ"/>
    <property type="match status" value="1"/>
</dbReference>
<reference evidence="3 4" key="1">
    <citation type="journal article" date="2022" name="Syst. Appl. Microbiol.">
        <title>Rhodopirellula aestuarii sp. nov., a novel member of the genus Rhodopirellula isolated from brackish sediments collected in the Tagus River estuary, Portugal.</title>
        <authorList>
            <person name="Vitorino I.R."/>
            <person name="Klimek D."/>
            <person name="Calusinska M."/>
            <person name="Lobo-da-Cunha A."/>
            <person name="Vasconcelos V."/>
            <person name="Lage O.M."/>
        </authorList>
    </citation>
    <scope>NUCLEOTIDE SEQUENCE [LARGE SCALE GENOMIC DNA]</scope>
    <source>
        <strain evidence="3 4">ICT_H3.1</strain>
    </source>
</reference>
<evidence type="ECO:0000313" key="3">
    <source>
        <dbReference type="EMBL" id="MCM2373675.1"/>
    </source>
</evidence>
<organism evidence="3 4">
    <name type="scientific">Aporhodopirellula aestuarii</name>
    <dbReference type="NCBI Taxonomy" id="2950107"/>
    <lineage>
        <taxon>Bacteria</taxon>
        <taxon>Pseudomonadati</taxon>
        <taxon>Planctomycetota</taxon>
        <taxon>Planctomycetia</taxon>
        <taxon>Pirellulales</taxon>
        <taxon>Pirellulaceae</taxon>
        <taxon>Aporhodopirellula</taxon>
    </lineage>
</organism>
<gene>
    <name evidence="3" type="ORF">NB063_23930</name>
</gene>
<feature type="chain" id="PRO_5047175048" evidence="1">
    <location>
        <begin position="24"/>
        <end position="274"/>
    </location>
</feature>
<dbReference type="Proteomes" id="UP001202961">
    <property type="component" value="Unassembled WGS sequence"/>
</dbReference>
<dbReference type="Pfam" id="PF13180">
    <property type="entry name" value="PDZ_2"/>
    <property type="match status" value="1"/>
</dbReference>
<dbReference type="PROSITE" id="PS50106">
    <property type="entry name" value="PDZ"/>
    <property type="match status" value="1"/>
</dbReference>
<protein>
    <submittedName>
        <fullName evidence="3">PDZ domain-containing protein</fullName>
    </submittedName>
</protein>
<evidence type="ECO:0000313" key="4">
    <source>
        <dbReference type="Proteomes" id="UP001202961"/>
    </source>
</evidence>
<comment type="caution">
    <text evidence="3">The sequence shown here is derived from an EMBL/GenBank/DDBJ whole genome shotgun (WGS) entry which is preliminary data.</text>
</comment>
<proteinExistence type="predicted"/>